<evidence type="ECO:0000313" key="7">
    <source>
        <dbReference type="Proteomes" id="UP000824156"/>
    </source>
</evidence>
<dbReference type="InterPro" id="IPR002781">
    <property type="entry name" value="TM_pro_TauE-like"/>
</dbReference>
<keyword evidence="3 5" id="KW-1133">Transmembrane helix</keyword>
<evidence type="ECO:0000256" key="5">
    <source>
        <dbReference type="RuleBase" id="RU363041"/>
    </source>
</evidence>
<proteinExistence type="inferred from homology"/>
<keyword evidence="5" id="KW-1003">Cell membrane</keyword>
<dbReference type="EMBL" id="DXEZ01000335">
    <property type="protein sequence ID" value="HIX55732.1"/>
    <property type="molecule type" value="Genomic_DNA"/>
</dbReference>
<evidence type="ECO:0000256" key="2">
    <source>
        <dbReference type="ARBA" id="ARBA00022692"/>
    </source>
</evidence>
<dbReference type="PANTHER" id="PTHR43701">
    <property type="entry name" value="MEMBRANE TRANSPORTER PROTEIN MJ0441-RELATED"/>
    <property type="match status" value="1"/>
</dbReference>
<dbReference type="Pfam" id="PF01925">
    <property type="entry name" value="TauE"/>
    <property type="match status" value="1"/>
</dbReference>
<dbReference type="PANTHER" id="PTHR43701:SF2">
    <property type="entry name" value="MEMBRANE TRANSPORTER PROTEIN YJNA-RELATED"/>
    <property type="match status" value="1"/>
</dbReference>
<comment type="similarity">
    <text evidence="5">Belongs to the 4-toluene sulfonate uptake permease (TSUP) (TC 2.A.102) family.</text>
</comment>
<dbReference type="InterPro" id="IPR051598">
    <property type="entry name" value="TSUP/Inactive_protease-like"/>
</dbReference>
<reference evidence="6" key="2">
    <citation type="submission" date="2021-04" db="EMBL/GenBank/DDBJ databases">
        <authorList>
            <person name="Gilroy R."/>
        </authorList>
    </citation>
    <scope>NUCLEOTIDE SEQUENCE</scope>
    <source>
        <strain evidence="6">1719</strain>
    </source>
</reference>
<comment type="caution">
    <text evidence="6">The sequence shown here is derived from an EMBL/GenBank/DDBJ whole genome shotgun (WGS) entry which is preliminary data.</text>
</comment>
<comment type="subcellular location">
    <subcellularLocation>
        <location evidence="5">Cell membrane</location>
        <topology evidence="5">Multi-pass membrane protein</topology>
    </subcellularLocation>
    <subcellularLocation>
        <location evidence="1">Membrane</location>
        <topology evidence="1">Multi-pass membrane protein</topology>
    </subcellularLocation>
</comment>
<evidence type="ECO:0000256" key="4">
    <source>
        <dbReference type="ARBA" id="ARBA00023136"/>
    </source>
</evidence>
<organism evidence="6 7">
    <name type="scientific">Candidatus Sphingobacterium stercoripullorum</name>
    <dbReference type="NCBI Taxonomy" id="2838759"/>
    <lineage>
        <taxon>Bacteria</taxon>
        <taxon>Pseudomonadati</taxon>
        <taxon>Bacteroidota</taxon>
        <taxon>Sphingobacteriia</taxon>
        <taxon>Sphingobacteriales</taxon>
        <taxon>Sphingobacteriaceae</taxon>
        <taxon>Sphingobacterium</taxon>
    </lineage>
</organism>
<feature type="transmembrane region" description="Helical" evidence="5">
    <location>
        <begin position="248"/>
        <end position="266"/>
    </location>
</feature>
<evidence type="ECO:0000313" key="6">
    <source>
        <dbReference type="EMBL" id="HIX55732.1"/>
    </source>
</evidence>
<dbReference type="GO" id="GO:0005886">
    <property type="term" value="C:plasma membrane"/>
    <property type="evidence" value="ECO:0007669"/>
    <property type="project" value="UniProtKB-SubCell"/>
</dbReference>
<name>A0A9D2AZA9_9SPHI</name>
<reference evidence="6" key="1">
    <citation type="journal article" date="2021" name="PeerJ">
        <title>Extensive microbial diversity within the chicken gut microbiome revealed by metagenomics and culture.</title>
        <authorList>
            <person name="Gilroy R."/>
            <person name="Ravi A."/>
            <person name="Getino M."/>
            <person name="Pursley I."/>
            <person name="Horton D.L."/>
            <person name="Alikhan N.F."/>
            <person name="Baker D."/>
            <person name="Gharbi K."/>
            <person name="Hall N."/>
            <person name="Watson M."/>
            <person name="Adriaenssens E.M."/>
            <person name="Foster-Nyarko E."/>
            <person name="Jarju S."/>
            <person name="Secka A."/>
            <person name="Antonio M."/>
            <person name="Oren A."/>
            <person name="Chaudhuri R.R."/>
            <person name="La Ragione R."/>
            <person name="Hildebrand F."/>
            <person name="Pallen M.J."/>
        </authorList>
    </citation>
    <scope>NUCLEOTIDE SEQUENCE</scope>
    <source>
        <strain evidence="6">1719</strain>
    </source>
</reference>
<feature type="transmembrane region" description="Helical" evidence="5">
    <location>
        <begin position="149"/>
        <end position="180"/>
    </location>
</feature>
<accession>A0A9D2AZA9</accession>
<dbReference type="AlphaFoldDB" id="A0A9D2AZA9"/>
<feature type="transmembrane region" description="Helical" evidence="5">
    <location>
        <begin position="72"/>
        <end position="90"/>
    </location>
</feature>
<feature type="transmembrane region" description="Helical" evidence="5">
    <location>
        <begin position="41"/>
        <end position="60"/>
    </location>
</feature>
<keyword evidence="2 5" id="KW-0812">Transmembrane</keyword>
<evidence type="ECO:0000256" key="3">
    <source>
        <dbReference type="ARBA" id="ARBA00022989"/>
    </source>
</evidence>
<feature type="transmembrane region" description="Helical" evidence="5">
    <location>
        <begin position="7"/>
        <end position="35"/>
    </location>
</feature>
<protein>
    <recommendedName>
        <fullName evidence="5">Probable membrane transporter protein</fullName>
    </recommendedName>
</protein>
<dbReference type="Proteomes" id="UP000824156">
    <property type="component" value="Unassembled WGS sequence"/>
</dbReference>
<keyword evidence="4 5" id="KW-0472">Membrane</keyword>
<feature type="transmembrane region" description="Helical" evidence="5">
    <location>
        <begin position="110"/>
        <end position="128"/>
    </location>
</feature>
<gene>
    <name evidence="6" type="ORF">H9853_11985</name>
</gene>
<feature type="transmembrane region" description="Helical" evidence="5">
    <location>
        <begin position="217"/>
        <end position="236"/>
    </location>
</feature>
<feature type="transmembrane region" description="Helical" evidence="5">
    <location>
        <begin position="186"/>
        <end position="205"/>
    </location>
</feature>
<sequence>MEIGAYILAILIGVTLGLIGSGGSILTVPILVYLLKIEPELATGYSLFIVGISALVGWLFKGRKGLVDYKMVFIFGIPSIFMILFTRSFIMPVIPEVIFSVGDIELSKGMFLMLLFAVIMFYASISMIKPVKEKASDENTPAKYSFGNIFVKGLFLGLVTGMVGAGGGFLIVPTLVLFAGMPMHKAVATSLALVSFNALIGFLGYINVDSNPVDWMLLMYFSLAAIVGIFIGDYLAKYISGVLLKRGFGFFVLSMAIFILLIEVLTV</sequence>
<evidence type="ECO:0000256" key="1">
    <source>
        <dbReference type="ARBA" id="ARBA00004141"/>
    </source>
</evidence>